<reference evidence="2 4" key="1">
    <citation type="submission" date="2017-01" db="EMBL/GenBank/DDBJ databases">
        <authorList>
            <person name="Varghese N."/>
            <person name="Submissions S."/>
        </authorList>
    </citation>
    <scope>NUCLEOTIDE SEQUENCE [LARGE SCALE GENOMIC DNA]</scope>
    <source>
        <strain evidence="2 4">ATCC 33342</strain>
    </source>
</reference>
<sequence>MRSGIAIKLKIFVSRLTKIIFIKRGINLLVVEKIIGHRGASAYAPENTLASFDKALTLGCRFIEFDVMCSADGEPFVIHDDNLKRTTNGRGDVGLVEASYLQSLDAGSWFSRQFKGEHIPHFKEVLKWLSFSGVQANVEIKPYPGAEEQTAVAVMSHIQRYWPQGKDLPLVSSFSWEALVLCRSIAPEMPLGLLLHAWDDQWLQKAKQLDCFSIHFNRRVLTEERVKAIKAAGYILCAYTVNRRRLANKLFGWGVDAVFSDYPDLLA</sequence>
<evidence type="ECO:0000259" key="1">
    <source>
        <dbReference type="PROSITE" id="PS51704"/>
    </source>
</evidence>
<organism evidence="3 5">
    <name type="scientific">Fluoribacter gormanii</name>
    <dbReference type="NCBI Taxonomy" id="464"/>
    <lineage>
        <taxon>Bacteria</taxon>
        <taxon>Pseudomonadati</taxon>
        <taxon>Pseudomonadota</taxon>
        <taxon>Gammaproteobacteria</taxon>
        <taxon>Legionellales</taxon>
        <taxon>Legionellaceae</taxon>
        <taxon>Fluoribacter</taxon>
    </lineage>
</organism>
<dbReference type="InterPro" id="IPR017946">
    <property type="entry name" value="PLC-like_Pdiesterase_TIM-brl"/>
</dbReference>
<keyword evidence="3" id="KW-0378">Hydrolase</keyword>
<keyword evidence="4" id="KW-1185">Reference proteome</keyword>
<evidence type="ECO:0000313" key="3">
    <source>
        <dbReference type="EMBL" id="STO23864.1"/>
    </source>
</evidence>
<reference evidence="3 5" key="2">
    <citation type="submission" date="2018-06" db="EMBL/GenBank/DDBJ databases">
        <authorList>
            <consortium name="Pathogen Informatics"/>
            <person name="Doyle S."/>
        </authorList>
    </citation>
    <scope>NUCLEOTIDE SEQUENCE [LARGE SCALE GENOMIC DNA]</scope>
    <source>
        <strain evidence="3 5">NCTC11401</strain>
    </source>
</reference>
<dbReference type="Pfam" id="PF03009">
    <property type="entry name" value="GDPD"/>
    <property type="match status" value="1"/>
</dbReference>
<dbReference type="PROSITE" id="PS51704">
    <property type="entry name" value="GP_PDE"/>
    <property type="match status" value="1"/>
</dbReference>
<evidence type="ECO:0000313" key="5">
    <source>
        <dbReference type="Proteomes" id="UP000254374"/>
    </source>
</evidence>
<dbReference type="GO" id="GO:0006629">
    <property type="term" value="P:lipid metabolic process"/>
    <property type="evidence" value="ECO:0007669"/>
    <property type="project" value="InterPro"/>
</dbReference>
<dbReference type="NCBIfam" id="NF006989">
    <property type="entry name" value="PRK09454.1"/>
    <property type="match status" value="1"/>
</dbReference>
<dbReference type="CDD" id="cd08562">
    <property type="entry name" value="GDPD_EcUgpQ_like"/>
    <property type="match status" value="1"/>
</dbReference>
<feature type="domain" description="GP-PDE" evidence="1">
    <location>
        <begin position="32"/>
        <end position="267"/>
    </location>
</feature>
<dbReference type="InterPro" id="IPR030395">
    <property type="entry name" value="GP_PDE_dom"/>
</dbReference>
<dbReference type="EMBL" id="FTNL01000029">
    <property type="protein sequence ID" value="SIR84348.1"/>
    <property type="molecule type" value="Genomic_DNA"/>
</dbReference>
<accession>A0A377GH02</accession>
<evidence type="ECO:0000313" key="2">
    <source>
        <dbReference type="EMBL" id="SIR84348.1"/>
    </source>
</evidence>
<gene>
    <name evidence="3" type="primary">ugpQ</name>
    <name evidence="3" type="ORF">NCTC11401_00669</name>
    <name evidence="2" type="ORF">SAMN05421777_1297</name>
</gene>
<dbReference type="Gene3D" id="3.20.20.190">
    <property type="entry name" value="Phosphatidylinositol (PI) phosphodiesterase"/>
    <property type="match status" value="1"/>
</dbReference>
<evidence type="ECO:0000313" key="4">
    <source>
        <dbReference type="Proteomes" id="UP000186808"/>
    </source>
</evidence>
<dbReference type="EMBL" id="UGGV01000001">
    <property type="protein sequence ID" value="STO23864.1"/>
    <property type="molecule type" value="Genomic_DNA"/>
</dbReference>
<dbReference type="SUPFAM" id="SSF51695">
    <property type="entry name" value="PLC-like phosphodiesterases"/>
    <property type="match status" value="1"/>
</dbReference>
<dbReference type="PROSITE" id="PS50007">
    <property type="entry name" value="PIPLC_X_DOMAIN"/>
    <property type="match status" value="1"/>
</dbReference>
<dbReference type="PANTHER" id="PTHR46211:SF1">
    <property type="entry name" value="GLYCEROPHOSPHODIESTER PHOSPHODIESTERASE, CYTOPLASMIC"/>
    <property type="match status" value="1"/>
</dbReference>
<protein>
    <submittedName>
        <fullName evidence="3">Glycerophosphoryl diester phosphodiesterase</fullName>
        <ecNumber evidence="3">3.1.4.46</ecNumber>
    </submittedName>
</protein>
<dbReference type="STRING" id="464.Lgor_0422"/>
<name>A0A377GH02_9GAMM</name>
<dbReference type="Proteomes" id="UP000186808">
    <property type="component" value="Unassembled WGS sequence"/>
</dbReference>
<dbReference type="AlphaFoldDB" id="A0A377GH02"/>
<dbReference type="PANTHER" id="PTHR46211">
    <property type="entry name" value="GLYCEROPHOSPHORYL DIESTER PHOSPHODIESTERASE"/>
    <property type="match status" value="1"/>
</dbReference>
<dbReference type="GO" id="GO:0008889">
    <property type="term" value="F:glycerophosphodiester phosphodiesterase activity"/>
    <property type="evidence" value="ECO:0007669"/>
    <property type="project" value="UniProtKB-EC"/>
</dbReference>
<proteinExistence type="predicted"/>
<dbReference type="Proteomes" id="UP000254374">
    <property type="component" value="Unassembled WGS sequence"/>
</dbReference>
<dbReference type="EC" id="3.1.4.46" evidence="3"/>